<reference evidence="2" key="1">
    <citation type="submission" date="2022-06" db="EMBL/GenBank/DDBJ databases">
        <title>PHB producers.</title>
        <authorList>
            <person name="Besaury L."/>
        </authorList>
    </citation>
    <scope>NUCLEOTIDE SEQUENCE</scope>
    <source>
        <strain evidence="2 3">SEWS6</strain>
    </source>
</reference>
<dbReference type="Proteomes" id="UP001242288">
    <property type="component" value="Unassembled WGS sequence"/>
</dbReference>
<protein>
    <submittedName>
        <fullName evidence="2">Uncharacterized protein</fullName>
    </submittedName>
</protein>
<accession>A0AAP5BE20</accession>
<dbReference type="Proteomes" id="UP001209412">
    <property type="component" value="Unassembled WGS sequence"/>
</dbReference>
<proteinExistence type="predicted"/>
<dbReference type="EMBL" id="JAMXWF010000011">
    <property type="protein sequence ID" value="MDQ6408747.1"/>
    <property type="molecule type" value="Genomic_DNA"/>
</dbReference>
<evidence type="ECO:0000313" key="4">
    <source>
        <dbReference type="Proteomes" id="UP001242288"/>
    </source>
</evidence>
<dbReference type="EMBL" id="JAPKHW010000011">
    <property type="protein sequence ID" value="MCX4146922.1"/>
    <property type="molecule type" value="Genomic_DNA"/>
</dbReference>
<sequence length="167" mass="18148">MSGIGYQLTTAAEADSAKHAVPLFILPSAAAIRARPLQHLEFSALWFPVLLEGEPPKPALVRIAVDQDSYAFGGVSDGALATLVHDSLTFAEKQVGRHRRVYQMAFITSLSLQILLLVLRPPKGRTLFLTLQSGTWSTCADFRLQTGLTGFLAGVHGRRFPPPDRPA</sequence>
<evidence type="ECO:0000313" key="3">
    <source>
        <dbReference type="Proteomes" id="UP001209412"/>
    </source>
</evidence>
<organism evidence="2 4">
    <name type="scientific">Paraburkholderia madseniana</name>
    <dbReference type="NCBI Taxonomy" id="2599607"/>
    <lineage>
        <taxon>Bacteria</taxon>
        <taxon>Pseudomonadati</taxon>
        <taxon>Pseudomonadota</taxon>
        <taxon>Betaproteobacteria</taxon>
        <taxon>Burkholderiales</taxon>
        <taxon>Burkholderiaceae</taxon>
        <taxon>Paraburkholderia</taxon>
    </lineage>
</organism>
<comment type="caution">
    <text evidence="2">The sequence shown here is derived from an EMBL/GenBank/DDBJ whole genome shotgun (WGS) entry which is preliminary data.</text>
</comment>
<name>A0AAP5BE20_9BURK</name>
<gene>
    <name evidence="2" type="ORF">NIE36_16275</name>
    <name evidence="1" type="ORF">OSB80_16320</name>
</gene>
<evidence type="ECO:0000313" key="1">
    <source>
        <dbReference type="EMBL" id="MCX4146922.1"/>
    </source>
</evidence>
<dbReference type="RefSeq" id="WP_266258477.1">
    <property type="nucleotide sequence ID" value="NZ_JAMXWF010000011.1"/>
</dbReference>
<dbReference type="AlphaFoldDB" id="A0AAP5BE20"/>
<keyword evidence="3" id="KW-1185">Reference proteome</keyword>
<evidence type="ECO:0000313" key="2">
    <source>
        <dbReference type="EMBL" id="MDQ6408747.1"/>
    </source>
</evidence>